<evidence type="ECO:0000259" key="3">
    <source>
        <dbReference type="Pfam" id="PF05368"/>
    </source>
</evidence>
<evidence type="ECO:0000313" key="5">
    <source>
        <dbReference type="Proteomes" id="UP000287972"/>
    </source>
</evidence>
<dbReference type="InterPro" id="IPR036291">
    <property type="entry name" value="NAD(P)-bd_dom_sf"/>
</dbReference>
<proteinExistence type="predicted"/>
<evidence type="ECO:0000256" key="2">
    <source>
        <dbReference type="ARBA" id="ARBA00023002"/>
    </source>
</evidence>
<feature type="domain" description="NmrA-like" evidence="3">
    <location>
        <begin position="10"/>
        <end position="141"/>
    </location>
</feature>
<accession>A0A428NWQ0</accession>
<dbReference type="InterPro" id="IPR051609">
    <property type="entry name" value="NmrA/Isoflavone_reductase-like"/>
</dbReference>
<keyword evidence="5" id="KW-1185">Reference proteome</keyword>
<sequence length="286" mass="30872">MPSADSTVVKSVALAGAGGHLGRQVLDALLKEQSFDVIVLASRGRKPIDYPSGARVALVDYESPESLRDALRGVDAVVSALGKKTGLECQLKLIDAVVAAGVKRFIPSEFGADLQNPKIRAFPTYRTKVQTEDLLLDDGLDLNVFADFTARTVNIYDGGGTAFSTASISTVARAVVAVLRNFEATRNRAIRIQDLSTTPRDLLQTLQRLDAGHDWTPVAVDTEVLVKKAQEDLASGIFSPRAFVAFATRATFAPGLASTYDADMDRLGLTEMTRDEFEGLLKERLV</sequence>
<dbReference type="SUPFAM" id="SSF51735">
    <property type="entry name" value="NAD(P)-binding Rossmann-fold domains"/>
    <property type="match status" value="1"/>
</dbReference>
<protein>
    <recommendedName>
        <fullName evidence="3">NmrA-like domain-containing protein</fullName>
    </recommendedName>
</protein>
<keyword evidence="2" id="KW-0560">Oxidoreductase</keyword>
<dbReference type="Pfam" id="PF05368">
    <property type="entry name" value="NmrA"/>
    <property type="match status" value="1"/>
</dbReference>
<comment type="caution">
    <text evidence="4">The sequence shown here is derived from an EMBL/GenBank/DDBJ whole genome shotgun (WGS) entry which is preliminary data.</text>
</comment>
<keyword evidence="1" id="KW-0521">NADP</keyword>
<dbReference type="AlphaFoldDB" id="A0A428NWQ0"/>
<dbReference type="InterPro" id="IPR008030">
    <property type="entry name" value="NmrA-like"/>
</dbReference>
<gene>
    <name evidence="4" type="ORF">CEP51_016125</name>
</gene>
<dbReference type="PANTHER" id="PTHR47706:SF1">
    <property type="entry name" value="CIPA-LIKE, PUTATIVE (AFU_ORTHOLOGUE AFUA_1G12460)-RELATED"/>
    <property type="match status" value="1"/>
</dbReference>
<evidence type="ECO:0000313" key="4">
    <source>
        <dbReference type="EMBL" id="RSL45181.1"/>
    </source>
</evidence>
<reference evidence="4 5" key="1">
    <citation type="submission" date="2017-06" db="EMBL/GenBank/DDBJ databases">
        <title>Comparative genomic analysis of Ambrosia Fusariam Clade fungi.</title>
        <authorList>
            <person name="Stajich J.E."/>
            <person name="Carrillo J."/>
            <person name="Kijimoto T."/>
            <person name="Eskalen A."/>
            <person name="O'Donnell K."/>
            <person name="Kasson M."/>
        </authorList>
    </citation>
    <scope>NUCLEOTIDE SEQUENCE [LARGE SCALE GENOMIC DNA]</scope>
    <source>
        <strain evidence="4 5">NRRL62606</strain>
    </source>
</reference>
<dbReference type="Gene3D" id="3.40.50.720">
    <property type="entry name" value="NAD(P)-binding Rossmann-like Domain"/>
    <property type="match status" value="1"/>
</dbReference>
<dbReference type="EMBL" id="NKCL01001021">
    <property type="protein sequence ID" value="RSL45181.1"/>
    <property type="molecule type" value="Genomic_DNA"/>
</dbReference>
<dbReference type="Proteomes" id="UP000287972">
    <property type="component" value="Unassembled WGS sequence"/>
</dbReference>
<dbReference type="PANTHER" id="PTHR47706">
    <property type="entry name" value="NMRA-LIKE FAMILY PROTEIN"/>
    <property type="match status" value="1"/>
</dbReference>
<name>A0A428NWQ0_9HYPO</name>
<organism evidence="4 5">
    <name type="scientific">Fusarium floridanum</name>
    <dbReference type="NCBI Taxonomy" id="1325733"/>
    <lineage>
        <taxon>Eukaryota</taxon>
        <taxon>Fungi</taxon>
        <taxon>Dikarya</taxon>
        <taxon>Ascomycota</taxon>
        <taxon>Pezizomycotina</taxon>
        <taxon>Sordariomycetes</taxon>
        <taxon>Hypocreomycetidae</taxon>
        <taxon>Hypocreales</taxon>
        <taxon>Nectriaceae</taxon>
        <taxon>Fusarium</taxon>
        <taxon>Fusarium solani species complex</taxon>
    </lineage>
</organism>
<evidence type="ECO:0000256" key="1">
    <source>
        <dbReference type="ARBA" id="ARBA00022857"/>
    </source>
</evidence>
<dbReference type="GO" id="GO:0016491">
    <property type="term" value="F:oxidoreductase activity"/>
    <property type="evidence" value="ECO:0007669"/>
    <property type="project" value="UniProtKB-KW"/>
</dbReference>